<dbReference type="PANTHER" id="PTHR47561">
    <property type="entry name" value="POLYSACCHARIDE DEACETYLASE FAMILY PROTEIN (AFU_ORTHOLOGUE AFUA_6G05030)"/>
    <property type="match status" value="1"/>
</dbReference>
<feature type="domain" description="NodB homology" evidence="1">
    <location>
        <begin position="37"/>
        <end position="270"/>
    </location>
</feature>
<proteinExistence type="predicted"/>
<accession>A0A5C8ZG63</accession>
<dbReference type="PANTHER" id="PTHR47561:SF1">
    <property type="entry name" value="POLYSACCHARIDE DEACETYLASE FAMILY PROTEIN (AFU_ORTHOLOGUE AFUA_6G05030)"/>
    <property type="match status" value="1"/>
</dbReference>
<dbReference type="Gene3D" id="3.20.20.370">
    <property type="entry name" value="Glycoside hydrolase/deacetylase"/>
    <property type="match status" value="1"/>
</dbReference>
<dbReference type="InterPro" id="IPR011330">
    <property type="entry name" value="Glyco_hydro/deAcase_b/a-brl"/>
</dbReference>
<reference evidence="2 3" key="1">
    <citation type="submission" date="2019-07" db="EMBL/GenBank/DDBJ databases">
        <title>Quadrisphaera sp. strain DD2A genome sequencing and assembly.</title>
        <authorList>
            <person name="Kim I."/>
        </authorList>
    </citation>
    <scope>NUCLEOTIDE SEQUENCE [LARGE SCALE GENOMIC DNA]</scope>
    <source>
        <strain evidence="2 3">DD2A</strain>
    </source>
</reference>
<name>A0A5C8ZG63_9ACTN</name>
<evidence type="ECO:0000313" key="2">
    <source>
        <dbReference type="EMBL" id="TXR56534.1"/>
    </source>
</evidence>
<dbReference type="Proteomes" id="UP000321234">
    <property type="component" value="Unassembled WGS sequence"/>
</dbReference>
<dbReference type="CDD" id="cd10938">
    <property type="entry name" value="CE4_HpPgdA_like"/>
    <property type="match status" value="1"/>
</dbReference>
<dbReference type="PROSITE" id="PS51677">
    <property type="entry name" value="NODB"/>
    <property type="match status" value="1"/>
</dbReference>
<protein>
    <submittedName>
        <fullName evidence="2">Polysaccharide deacetylase</fullName>
    </submittedName>
</protein>
<dbReference type="Pfam" id="PF01522">
    <property type="entry name" value="Polysacc_deac_1"/>
    <property type="match status" value="1"/>
</dbReference>
<dbReference type="GO" id="GO:0016810">
    <property type="term" value="F:hydrolase activity, acting on carbon-nitrogen (but not peptide) bonds"/>
    <property type="evidence" value="ECO:0007669"/>
    <property type="project" value="InterPro"/>
</dbReference>
<keyword evidence="3" id="KW-1185">Reference proteome</keyword>
<dbReference type="InterPro" id="IPR002509">
    <property type="entry name" value="NODB_dom"/>
</dbReference>
<dbReference type="OrthoDB" id="9784220at2"/>
<dbReference type="EMBL" id="VKAC01000005">
    <property type="protein sequence ID" value="TXR56534.1"/>
    <property type="molecule type" value="Genomic_DNA"/>
</dbReference>
<comment type="caution">
    <text evidence="2">The sequence shown here is derived from an EMBL/GenBank/DDBJ whole genome shotgun (WGS) entry which is preliminary data.</text>
</comment>
<dbReference type="AlphaFoldDB" id="A0A5C8ZG63"/>
<evidence type="ECO:0000313" key="3">
    <source>
        <dbReference type="Proteomes" id="UP000321234"/>
    </source>
</evidence>
<gene>
    <name evidence="2" type="ORF">FMM08_09425</name>
</gene>
<sequence length="294" mass="31852">MPPPLPWPGGARAAASFTFDLDAESGLLWESSAVAARASVITHQSYGPLVGLPRLLDLLERHRVRSTFFVPGWTAERYPGAVRDVVAAGHEVGHHGYLHEQPSALTAEQEATALDRGLEALEAVAGVRPVGYRAPMWDASWRTASLLAERGFLYDSSLMDADTPYELAVPAGDGDDDGQPTSSSIVEVPIHWALDDWERYAYLPDLVGSGLIEAPAVARAVWEAELDGLRDAGGCWVLTCHPFLSGRPGRAMELGRLIERVVGMDDVWLAPLEDVARHVRSLGLPPRTLTPPQV</sequence>
<organism evidence="2 3">
    <name type="scientific">Quadrisphaera setariae</name>
    <dbReference type="NCBI Taxonomy" id="2593304"/>
    <lineage>
        <taxon>Bacteria</taxon>
        <taxon>Bacillati</taxon>
        <taxon>Actinomycetota</taxon>
        <taxon>Actinomycetes</taxon>
        <taxon>Kineosporiales</taxon>
        <taxon>Kineosporiaceae</taxon>
        <taxon>Quadrisphaera</taxon>
    </lineage>
</organism>
<dbReference type="InterPro" id="IPR037950">
    <property type="entry name" value="PgdA-like"/>
</dbReference>
<dbReference type="GO" id="GO:0005975">
    <property type="term" value="P:carbohydrate metabolic process"/>
    <property type="evidence" value="ECO:0007669"/>
    <property type="project" value="InterPro"/>
</dbReference>
<evidence type="ECO:0000259" key="1">
    <source>
        <dbReference type="PROSITE" id="PS51677"/>
    </source>
</evidence>
<dbReference type="SUPFAM" id="SSF88713">
    <property type="entry name" value="Glycoside hydrolase/deacetylase"/>
    <property type="match status" value="1"/>
</dbReference>